<accession>A0ABT5NXP6</accession>
<dbReference type="RefSeq" id="WP_273910155.1">
    <property type="nucleotide sequence ID" value="NZ_JAMDGX010000022.1"/>
</dbReference>
<keyword evidence="2" id="KW-1185">Reference proteome</keyword>
<name>A0ABT5NXP6_9PSED</name>
<evidence type="ECO:0000313" key="1">
    <source>
        <dbReference type="EMBL" id="MDD0992960.1"/>
    </source>
</evidence>
<dbReference type="Proteomes" id="UP001148203">
    <property type="component" value="Unassembled WGS sequence"/>
</dbReference>
<reference evidence="1 2" key="1">
    <citation type="submission" date="2022-05" db="EMBL/GenBank/DDBJ databases">
        <title>Novel Pseudomonas spp. Isolated from a Rainbow Trout Aquaculture Facility.</title>
        <authorList>
            <person name="Testerman T."/>
            <person name="Graf J."/>
        </authorList>
    </citation>
    <scope>NUCLEOTIDE SEQUENCE [LARGE SCALE GENOMIC DNA]</scope>
    <source>
        <strain evidence="1 2">ID681</strain>
    </source>
</reference>
<organism evidence="1 2">
    <name type="scientific">Pseudomonas fontis</name>
    <dbReference type="NCBI Taxonomy" id="2942633"/>
    <lineage>
        <taxon>Bacteria</taxon>
        <taxon>Pseudomonadati</taxon>
        <taxon>Pseudomonadota</taxon>
        <taxon>Gammaproteobacteria</taxon>
        <taxon>Pseudomonadales</taxon>
        <taxon>Pseudomonadaceae</taxon>
        <taxon>Pseudomonas</taxon>
    </lineage>
</organism>
<sequence>MSQEFRGHVGQVAAGDIQNLDIKIHVPGKPEAKALVLAQRAELHELRVRCEELGADPRDVWRAVHAQLSVKSIDQIPSSQFIEARGVINGLLERLMDDADRRRLVGKILRAAEEKDARVELSNYCDISFGRTQLNNLQRADLQRALEFIQGFQVQPLQVDPSPPEPAQEPPLRLPLREFLITYKSNAFWLFMFGIIVDRFWFR</sequence>
<comment type="caution">
    <text evidence="1">The sequence shown here is derived from an EMBL/GenBank/DDBJ whole genome shotgun (WGS) entry which is preliminary data.</text>
</comment>
<gene>
    <name evidence="1" type="ORF">M5G11_20725</name>
</gene>
<protein>
    <submittedName>
        <fullName evidence="1">Uncharacterized protein</fullName>
    </submittedName>
</protein>
<proteinExistence type="predicted"/>
<evidence type="ECO:0000313" key="2">
    <source>
        <dbReference type="Proteomes" id="UP001148203"/>
    </source>
</evidence>
<dbReference type="EMBL" id="JAMDGY010000071">
    <property type="protein sequence ID" value="MDD0992960.1"/>
    <property type="molecule type" value="Genomic_DNA"/>
</dbReference>